<dbReference type="GO" id="GO:0008237">
    <property type="term" value="F:metallopeptidase activity"/>
    <property type="evidence" value="ECO:0007669"/>
    <property type="project" value="InterPro"/>
</dbReference>
<feature type="chain" id="PRO_5026154151" description="PEP-CTERM sorting domain-containing protein" evidence="1">
    <location>
        <begin position="26"/>
        <end position="356"/>
    </location>
</feature>
<accession>A0A6I2KX45</accession>
<evidence type="ECO:0000313" key="2">
    <source>
        <dbReference type="EMBL" id="MRW90351.1"/>
    </source>
</evidence>
<dbReference type="EMBL" id="WKJK01000004">
    <property type="protein sequence ID" value="MRW90351.1"/>
    <property type="molecule type" value="Genomic_DNA"/>
</dbReference>
<feature type="signal peptide" evidence="1">
    <location>
        <begin position="1"/>
        <end position="25"/>
    </location>
</feature>
<dbReference type="Gene3D" id="3.40.390.10">
    <property type="entry name" value="Collagenase (Catalytic Domain)"/>
    <property type="match status" value="1"/>
</dbReference>
<evidence type="ECO:0000256" key="1">
    <source>
        <dbReference type="SAM" id="SignalP"/>
    </source>
</evidence>
<keyword evidence="1" id="KW-0732">Signal</keyword>
<dbReference type="InterPro" id="IPR024079">
    <property type="entry name" value="MetalloPept_cat_dom_sf"/>
</dbReference>
<dbReference type="AlphaFoldDB" id="A0A6I2KX45"/>
<gene>
    <name evidence="2" type="ORF">GJ699_10170</name>
</gene>
<name>A0A6I2KX45_9BURK</name>
<dbReference type="RefSeq" id="WP_154375691.1">
    <property type="nucleotide sequence ID" value="NZ_WKJK01000004.1"/>
</dbReference>
<dbReference type="Proteomes" id="UP000433309">
    <property type="component" value="Unassembled WGS sequence"/>
</dbReference>
<reference evidence="2 3" key="1">
    <citation type="submission" date="2019-11" db="EMBL/GenBank/DDBJ databases">
        <title>Novel species isolated from a subtropical stream in China.</title>
        <authorList>
            <person name="Lu H."/>
        </authorList>
    </citation>
    <scope>NUCLEOTIDE SEQUENCE [LARGE SCALE GENOMIC DNA]</scope>
    <source>
        <strain evidence="2 3">FT80W</strain>
    </source>
</reference>
<evidence type="ECO:0008006" key="4">
    <source>
        <dbReference type="Google" id="ProtNLM"/>
    </source>
</evidence>
<dbReference type="NCBIfam" id="NF038122">
    <property type="entry name" value="metallo_LGF"/>
    <property type="match status" value="1"/>
</dbReference>
<keyword evidence="3" id="KW-1185">Reference proteome</keyword>
<evidence type="ECO:0000313" key="3">
    <source>
        <dbReference type="Proteomes" id="UP000433309"/>
    </source>
</evidence>
<organism evidence="2 3">
    <name type="scientific">Duganella guangzhouensis</name>
    <dbReference type="NCBI Taxonomy" id="2666084"/>
    <lineage>
        <taxon>Bacteria</taxon>
        <taxon>Pseudomonadati</taxon>
        <taxon>Pseudomonadota</taxon>
        <taxon>Betaproteobacteria</taxon>
        <taxon>Burkholderiales</taxon>
        <taxon>Oxalobacteraceae</taxon>
        <taxon>Telluria group</taxon>
        <taxon>Duganella</taxon>
    </lineage>
</organism>
<protein>
    <recommendedName>
        <fullName evidence="4">PEP-CTERM sorting domain-containing protein</fullName>
    </recommendedName>
</protein>
<comment type="caution">
    <text evidence="2">The sequence shown here is derived from an EMBL/GenBank/DDBJ whole genome shotgun (WGS) entry which is preliminary data.</text>
</comment>
<proteinExistence type="predicted"/>
<sequence length="356" mass="37883">MEQTLRRPLRAAALALCALAPAANAVNFVLHDVSNGGMSVQQMAAFQSAANFWSGHLTDNVTVYLDIGFNNLGQNILGSTSSSYVSTSYSSVHSALIGDATSALDNTALAHMQSGPALSFMATQGDGSSRFDNDGSANNLYLGLTSANAKAMGFIVPTSTAQPDASIVFANAYAGNFSYSRTGGTPPNKIDFITVAEHEIGHALGFTSGVDDIDFCMAPRNGSVCGISNSASRFENDWWYQPLDLFRYSAPGVADVRVGGAPYFSVDGGVTNIADFSTGTEHGDGWQASHFTPDQLNLMRPYVDFGENYDASNRDLAAMDAIGWDLAAPVPEPRTWGMLFAGMVLLGWQSRRLHRA</sequence>
<dbReference type="SUPFAM" id="SSF55486">
    <property type="entry name" value="Metalloproteases ('zincins'), catalytic domain"/>
    <property type="match status" value="2"/>
</dbReference>